<protein>
    <submittedName>
        <fullName evidence="6">Alpha/beta hydrolase</fullName>
    </submittedName>
</protein>
<feature type="signal peptide" evidence="4">
    <location>
        <begin position="1"/>
        <end position="36"/>
    </location>
</feature>
<evidence type="ECO:0000256" key="1">
    <source>
        <dbReference type="ARBA" id="ARBA00008645"/>
    </source>
</evidence>
<dbReference type="PANTHER" id="PTHR22946:SF9">
    <property type="entry name" value="POLYKETIDE TRANSFERASE AF380"/>
    <property type="match status" value="1"/>
</dbReference>
<dbReference type="PANTHER" id="PTHR22946">
    <property type="entry name" value="DIENELACTONE HYDROLASE DOMAIN-CONTAINING PROTEIN-RELATED"/>
    <property type="match status" value="1"/>
</dbReference>
<dbReference type="InterPro" id="IPR029058">
    <property type="entry name" value="AB_hydrolase_fold"/>
</dbReference>
<dbReference type="InterPro" id="IPR050261">
    <property type="entry name" value="FrsA_esterase"/>
</dbReference>
<evidence type="ECO:0000313" key="7">
    <source>
        <dbReference type="Proteomes" id="UP001596504"/>
    </source>
</evidence>
<comment type="caution">
    <text evidence="6">The sequence shown here is derived from an EMBL/GenBank/DDBJ whole genome shotgun (WGS) entry which is preliminary data.</text>
</comment>
<keyword evidence="2 6" id="KW-0378">Hydrolase</keyword>
<feature type="chain" id="PRO_5047540810" evidence="4">
    <location>
        <begin position="37"/>
        <end position="295"/>
    </location>
</feature>
<dbReference type="InterPro" id="IPR041127">
    <property type="entry name" value="PET_hydrolase/cutinase-like"/>
</dbReference>
<evidence type="ECO:0000313" key="6">
    <source>
        <dbReference type="EMBL" id="MFC7344395.1"/>
    </source>
</evidence>
<name>A0ABW2LRZ4_9PSEU</name>
<feature type="region of interest" description="Disordered" evidence="3">
    <location>
        <begin position="35"/>
        <end position="54"/>
    </location>
</feature>
<reference evidence="7" key="1">
    <citation type="journal article" date="2019" name="Int. J. Syst. Evol. Microbiol.">
        <title>The Global Catalogue of Microorganisms (GCM) 10K type strain sequencing project: providing services to taxonomists for standard genome sequencing and annotation.</title>
        <authorList>
            <consortium name="The Broad Institute Genomics Platform"/>
            <consortium name="The Broad Institute Genome Sequencing Center for Infectious Disease"/>
            <person name="Wu L."/>
            <person name="Ma J."/>
        </authorList>
    </citation>
    <scope>NUCLEOTIDE SEQUENCE [LARGE SCALE GENOMIC DNA]</scope>
    <source>
        <strain evidence="7">WLHS5</strain>
    </source>
</reference>
<dbReference type="EMBL" id="JBHTCJ010000016">
    <property type="protein sequence ID" value="MFC7344395.1"/>
    <property type="molecule type" value="Genomic_DNA"/>
</dbReference>
<dbReference type="Proteomes" id="UP001596504">
    <property type="component" value="Unassembled WGS sequence"/>
</dbReference>
<evidence type="ECO:0000256" key="3">
    <source>
        <dbReference type="SAM" id="MobiDB-lite"/>
    </source>
</evidence>
<dbReference type="Gene3D" id="3.40.50.1820">
    <property type="entry name" value="alpha/beta hydrolase"/>
    <property type="match status" value="1"/>
</dbReference>
<dbReference type="GO" id="GO:0016787">
    <property type="term" value="F:hydrolase activity"/>
    <property type="evidence" value="ECO:0007669"/>
    <property type="project" value="UniProtKB-KW"/>
</dbReference>
<proteinExistence type="inferred from homology"/>
<evidence type="ECO:0000259" key="5">
    <source>
        <dbReference type="Pfam" id="PF12740"/>
    </source>
</evidence>
<dbReference type="SUPFAM" id="SSF53474">
    <property type="entry name" value="alpha/beta-Hydrolases"/>
    <property type="match status" value="1"/>
</dbReference>
<keyword evidence="4" id="KW-0732">Signal</keyword>
<organism evidence="6 7">
    <name type="scientific">Saccharopolyspora griseoalba</name>
    <dbReference type="NCBI Taxonomy" id="1431848"/>
    <lineage>
        <taxon>Bacteria</taxon>
        <taxon>Bacillati</taxon>
        <taxon>Actinomycetota</taxon>
        <taxon>Actinomycetes</taxon>
        <taxon>Pseudonocardiales</taxon>
        <taxon>Pseudonocardiaceae</taxon>
        <taxon>Saccharopolyspora</taxon>
    </lineage>
</organism>
<gene>
    <name evidence="6" type="ORF">ACFQRI_23550</name>
</gene>
<comment type="similarity">
    <text evidence="1">Belongs to the AB hydrolase superfamily.</text>
</comment>
<sequence>MDSTRSTRPSSRLRSALVVTASVLGLIAGSGASAQAVEPADVHGPDPTEETITAPRGPFEVEQESVSRYSVDGFGGGTIYYPTDTSEGTFSAVSVAPGYTGTQESMSWYGPRLASHGFVVFTIDTNTIYDQPDQRAQQLLASLDYLTRDSSVRDIIDPERLGVMGHSMGGGGSLRAGLDDPALQAIIPLTPWHTTKDFSGVQTPTMIIGAENDTVAPVAQHSEPFYESLPDDPGKAYLELAGAGHLAPNEENTTIAKFSIAWLKRFLDDDLRYDKFLCPPPQDPAFSEYRATCPY</sequence>
<evidence type="ECO:0000256" key="4">
    <source>
        <dbReference type="SAM" id="SignalP"/>
    </source>
</evidence>
<keyword evidence="7" id="KW-1185">Reference proteome</keyword>
<dbReference type="RefSeq" id="WP_380672140.1">
    <property type="nucleotide sequence ID" value="NZ_JBHTCJ010000016.1"/>
</dbReference>
<feature type="domain" description="PET hydrolase/cutinase-like" evidence="5">
    <location>
        <begin position="42"/>
        <end position="294"/>
    </location>
</feature>
<dbReference type="Pfam" id="PF12740">
    <property type="entry name" value="PETase"/>
    <property type="match status" value="1"/>
</dbReference>
<accession>A0ABW2LRZ4</accession>
<evidence type="ECO:0000256" key="2">
    <source>
        <dbReference type="ARBA" id="ARBA00022801"/>
    </source>
</evidence>